<accession>R4WQ10</accession>
<comment type="similarity">
    <text evidence="2">Belongs to the SLX9 family.</text>
</comment>
<dbReference type="AlphaFoldDB" id="R4WQ10"/>
<evidence type="ECO:0000256" key="3">
    <source>
        <dbReference type="ARBA" id="ARBA00023242"/>
    </source>
</evidence>
<dbReference type="GO" id="GO:0000462">
    <property type="term" value="P:maturation of SSU-rRNA from tricistronic rRNA transcript (SSU-rRNA, 5.8S rRNA, LSU-rRNA)"/>
    <property type="evidence" value="ECO:0007669"/>
    <property type="project" value="InterPro"/>
</dbReference>
<reference evidence="4" key="1">
    <citation type="journal article" date="2013" name="PLoS ONE">
        <title>Gene expression in gut symbiotic organ of stinkbug affected by extracellular bacterial symbiont.</title>
        <authorList>
            <person name="Futahashi R."/>
            <person name="Tanaka K."/>
            <person name="Tanahashi M."/>
            <person name="Nikoh N."/>
            <person name="Kikuchi Y."/>
            <person name="Lee B.L."/>
            <person name="Fukatsu T."/>
        </authorList>
    </citation>
    <scope>NUCLEOTIDE SEQUENCE</scope>
    <source>
        <tissue evidence="4">Midgut</tissue>
    </source>
</reference>
<evidence type="ECO:0000256" key="1">
    <source>
        <dbReference type="ARBA" id="ARBA00004604"/>
    </source>
</evidence>
<proteinExistence type="evidence at transcript level"/>
<dbReference type="InterPro" id="IPR028160">
    <property type="entry name" value="Slx9-like"/>
</dbReference>
<sequence>MGKQKRARQKYHLACVTGRLKDDEAKSESGKSILSKKSSGPWKVIPEEDLFKDIEIDVDKLKKPANDEDDRKSVKSISKTIKRSIAESGTTVRLKKKEKRELRRNLFIKKIDAIHELLEKKSKSKKGSKTEDADINLEELPQENMLFFKSGFKQPKGPRPVSLKKKPIAKAKKRTMDLLNNLEAFKKVISDPKYLTDSLGAVTETVQQKVFNEVI</sequence>
<keyword evidence="3" id="KW-0539">Nucleus</keyword>
<dbReference type="GO" id="GO:0030688">
    <property type="term" value="C:preribosome, small subunit precursor"/>
    <property type="evidence" value="ECO:0007669"/>
    <property type="project" value="InterPro"/>
</dbReference>
<protein>
    <submittedName>
        <fullName evidence="4">Unkown protein</fullName>
    </submittedName>
</protein>
<dbReference type="Pfam" id="PF15341">
    <property type="entry name" value="SLX9"/>
    <property type="match status" value="1"/>
</dbReference>
<dbReference type="GO" id="GO:0030686">
    <property type="term" value="C:90S preribosome"/>
    <property type="evidence" value="ECO:0007669"/>
    <property type="project" value="InterPro"/>
</dbReference>
<dbReference type="EMBL" id="AK417776">
    <property type="protein sequence ID" value="BAN20991.1"/>
    <property type="molecule type" value="mRNA"/>
</dbReference>
<evidence type="ECO:0000256" key="2">
    <source>
        <dbReference type="ARBA" id="ARBA00011022"/>
    </source>
</evidence>
<organism evidence="4">
    <name type="scientific">Riptortus pedestris</name>
    <name type="common">Bean bug</name>
    <dbReference type="NCBI Taxonomy" id="329032"/>
    <lineage>
        <taxon>Eukaryota</taxon>
        <taxon>Metazoa</taxon>
        <taxon>Ecdysozoa</taxon>
        <taxon>Arthropoda</taxon>
        <taxon>Hexapoda</taxon>
        <taxon>Insecta</taxon>
        <taxon>Pterygota</taxon>
        <taxon>Neoptera</taxon>
        <taxon>Paraneoptera</taxon>
        <taxon>Hemiptera</taxon>
        <taxon>Heteroptera</taxon>
        <taxon>Panheteroptera</taxon>
        <taxon>Pentatomomorpha</taxon>
        <taxon>Coreoidea</taxon>
        <taxon>Alydidae</taxon>
        <taxon>Riptortus</taxon>
    </lineage>
</organism>
<evidence type="ECO:0000313" key="4">
    <source>
        <dbReference type="EMBL" id="BAN20991.1"/>
    </source>
</evidence>
<dbReference type="GO" id="GO:0005730">
    <property type="term" value="C:nucleolus"/>
    <property type="evidence" value="ECO:0007669"/>
    <property type="project" value="UniProtKB-SubCell"/>
</dbReference>
<name>R4WQ10_RIPPE</name>
<comment type="subcellular location">
    <subcellularLocation>
        <location evidence="1">Nucleus</location>
        <location evidence="1">Nucleolus</location>
    </subcellularLocation>
</comment>